<name>A0ABV6KRR8_9BACI</name>
<dbReference type="PANTHER" id="PTHR30185">
    <property type="entry name" value="CRYPTIC BETA-GLUCOSIDE BGL OPERON ANTITERMINATOR"/>
    <property type="match status" value="1"/>
</dbReference>
<evidence type="ECO:0000313" key="9">
    <source>
        <dbReference type="EMBL" id="MFC0476013.1"/>
    </source>
</evidence>
<keyword evidence="4" id="KW-0010">Activator</keyword>
<keyword evidence="1" id="KW-0808">Transferase</keyword>
<dbReference type="RefSeq" id="WP_377058263.1">
    <property type="nucleotide sequence ID" value="NZ_JBHLUU010000081.1"/>
</dbReference>
<dbReference type="EMBL" id="JBHLUU010000081">
    <property type="protein sequence ID" value="MFC0476013.1"/>
    <property type="molecule type" value="Genomic_DNA"/>
</dbReference>
<evidence type="ECO:0000256" key="5">
    <source>
        <dbReference type="ARBA" id="ARBA00023163"/>
    </source>
</evidence>
<feature type="domain" description="PRD" evidence="8">
    <location>
        <begin position="299"/>
        <end position="405"/>
    </location>
</feature>
<proteinExistence type="predicted"/>
<evidence type="ECO:0000313" key="10">
    <source>
        <dbReference type="Proteomes" id="UP001589738"/>
    </source>
</evidence>
<dbReference type="InterPro" id="IPR050661">
    <property type="entry name" value="BglG_antiterminators"/>
</dbReference>
<dbReference type="Proteomes" id="UP001589738">
    <property type="component" value="Unassembled WGS sequence"/>
</dbReference>
<dbReference type="Gene3D" id="1.10.1790.10">
    <property type="entry name" value="PRD domain"/>
    <property type="match status" value="2"/>
</dbReference>
<dbReference type="Pfam" id="PF00874">
    <property type="entry name" value="PRD"/>
    <property type="match status" value="2"/>
</dbReference>
<keyword evidence="10" id="KW-1185">Reference proteome</keyword>
<evidence type="ECO:0000256" key="3">
    <source>
        <dbReference type="ARBA" id="ARBA00023015"/>
    </source>
</evidence>
<comment type="caution">
    <text evidence="9">The sequence shown here is derived from an EMBL/GenBank/DDBJ whole genome shotgun (WGS) entry which is preliminary data.</text>
</comment>
<dbReference type="Pfam" id="PF08279">
    <property type="entry name" value="HTH_11"/>
    <property type="match status" value="1"/>
</dbReference>
<dbReference type="InterPro" id="IPR016152">
    <property type="entry name" value="PTrfase/Anion_transptr"/>
</dbReference>
<evidence type="ECO:0000259" key="8">
    <source>
        <dbReference type="PROSITE" id="PS51372"/>
    </source>
</evidence>
<feature type="domain" description="PRD" evidence="8">
    <location>
        <begin position="190"/>
        <end position="297"/>
    </location>
</feature>
<dbReference type="SUPFAM" id="SSF52794">
    <property type="entry name" value="PTS system IIB component-like"/>
    <property type="match status" value="1"/>
</dbReference>
<dbReference type="InterPro" id="IPR036634">
    <property type="entry name" value="PRD_sf"/>
</dbReference>
<feature type="domain" description="PTS EIIB type-2" evidence="7">
    <location>
        <begin position="408"/>
        <end position="498"/>
    </location>
</feature>
<dbReference type="SUPFAM" id="SSF63520">
    <property type="entry name" value="PTS-regulatory domain, PRD"/>
    <property type="match status" value="2"/>
</dbReference>
<dbReference type="Gene3D" id="3.40.50.2300">
    <property type="match status" value="1"/>
</dbReference>
<organism evidence="9 10">
    <name type="scientific">Robertmurraya beringensis</name>
    <dbReference type="NCBI Taxonomy" id="641660"/>
    <lineage>
        <taxon>Bacteria</taxon>
        <taxon>Bacillati</taxon>
        <taxon>Bacillota</taxon>
        <taxon>Bacilli</taxon>
        <taxon>Bacillales</taxon>
        <taxon>Bacillaceae</taxon>
        <taxon>Robertmurraya</taxon>
    </lineage>
</organism>
<evidence type="ECO:0000256" key="1">
    <source>
        <dbReference type="ARBA" id="ARBA00022679"/>
    </source>
</evidence>
<dbReference type="Gene3D" id="3.40.930.10">
    <property type="entry name" value="Mannitol-specific EII, Chain A"/>
    <property type="match status" value="1"/>
</dbReference>
<dbReference type="CDD" id="cd05568">
    <property type="entry name" value="PTS_IIB_bgl_like"/>
    <property type="match status" value="1"/>
</dbReference>
<dbReference type="Pfam" id="PF00359">
    <property type="entry name" value="PTS_EIIA_2"/>
    <property type="match status" value="1"/>
</dbReference>
<accession>A0ABV6KRR8</accession>
<dbReference type="InterPro" id="IPR036095">
    <property type="entry name" value="PTS_EIIB-like_sf"/>
</dbReference>
<feature type="domain" description="PTS EIIA type-2" evidence="6">
    <location>
        <begin position="538"/>
        <end position="685"/>
    </location>
</feature>
<sequence length="702" mass="81089">MDITSREKAIIELIIKTSGKHTVLSIASSLNVSTRTIQRDLKATERIMEKFGLRLTRNMDQGLSIEGKNEQIYRLIQHIAGSTPIDQTPLEKKLRLLLAVYEEEHFKIQTLATHLGVSSATLAIYLDELAEWLEVFQLQLTRKRGVGVELHGTEANKRRALVHFFLQYFHDELIEKLFILEKGSPSEEKILHYFYHDELLEVLTLVNTTFHKTQVRVTDRAYLEVVLHIYITLMRTDAHFLLEEDVILQEKEVAIEYDLMLMISRELERKLDMSLTKRDILFLALILKGTKLQGAEAEPENILLAQLIKNVIRSVSNQLQVNLTDDFSLFQGLLAHMEPALFRIEQKMESFNPLKEEIKRKYPVLFMAVKNSVKEEFKSIDYFPEDEIAFMVLHFGSALLMQEEHLTIKALVICPTGIGTSKMLASRIKKEIAEIDSIDIKSIKEISEHVNLQAYDVIISTVRLPFINKEYILVNPLLSTENIDTIKSFIQNNIEAIAKGEKYKKIERHSVPSSVVKKNIDLHDMLEDIKSIQHSIESIMQNYRFYRMNHSESQELILNKMLQIAEKENLVTESEDILYSLKEREKRGGLGIPQTNLALFHARNEHVRELIFQIAHLPNPCLVRGMDGNMVMMKNLLLMLAPLELSNRQQEIISLISTNIIETDEAILIFSSANEELIYKRLESIFSNYLQSNFKINDRGMM</sequence>
<keyword evidence="3" id="KW-0805">Transcription regulation</keyword>
<dbReference type="InterPro" id="IPR002178">
    <property type="entry name" value="PTS_EIIA_type-2_dom"/>
</dbReference>
<evidence type="ECO:0000259" key="6">
    <source>
        <dbReference type="PROSITE" id="PS51094"/>
    </source>
</evidence>
<dbReference type="Pfam" id="PF02302">
    <property type="entry name" value="PTS_IIB"/>
    <property type="match status" value="1"/>
</dbReference>
<dbReference type="PROSITE" id="PS51094">
    <property type="entry name" value="PTS_EIIA_TYPE_2"/>
    <property type="match status" value="1"/>
</dbReference>
<dbReference type="PROSITE" id="PS51372">
    <property type="entry name" value="PRD_2"/>
    <property type="match status" value="2"/>
</dbReference>
<protein>
    <submittedName>
        <fullName evidence="9">BglG family transcription antiterminator</fullName>
    </submittedName>
</protein>
<evidence type="ECO:0000256" key="2">
    <source>
        <dbReference type="ARBA" id="ARBA00022737"/>
    </source>
</evidence>
<evidence type="ECO:0000259" key="7">
    <source>
        <dbReference type="PROSITE" id="PS51099"/>
    </source>
</evidence>
<dbReference type="InterPro" id="IPR007737">
    <property type="entry name" value="Mga_HTH"/>
</dbReference>
<dbReference type="PANTHER" id="PTHR30185:SF18">
    <property type="entry name" value="TRANSCRIPTIONAL REGULATOR MTLR"/>
    <property type="match status" value="1"/>
</dbReference>
<dbReference type="SUPFAM" id="SSF55804">
    <property type="entry name" value="Phoshotransferase/anion transport protein"/>
    <property type="match status" value="1"/>
</dbReference>
<dbReference type="PROSITE" id="PS51099">
    <property type="entry name" value="PTS_EIIB_TYPE_2"/>
    <property type="match status" value="1"/>
</dbReference>
<evidence type="ECO:0000256" key="4">
    <source>
        <dbReference type="ARBA" id="ARBA00023159"/>
    </source>
</evidence>
<gene>
    <name evidence="9" type="ORF">ACFFHF_12275</name>
</gene>
<keyword evidence="2" id="KW-0677">Repeat</keyword>
<dbReference type="InterPro" id="IPR003501">
    <property type="entry name" value="PTS_EIIB_2/3"/>
</dbReference>
<dbReference type="InterPro" id="IPR013196">
    <property type="entry name" value="HTH_11"/>
</dbReference>
<dbReference type="InterPro" id="IPR013011">
    <property type="entry name" value="PTS_EIIB_2"/>
</dbReference>
<dbReference type="InterPro" id="IPR011608">
    <property type="entry name" value="PRD"/>
</dbReference>
<reference evidence="9 10" key="1">
    <citation type="submission" date="2024-09" db="EMBL/GenBank/DDBJ databases">
        <authorList>
            <person name="Sun Q."/>
            <person name="Mori K."/>
        </authorList>
    </citation>
    <scope>NUCLEOTIDE SEQUENCE [LARGE SCALE GENOMIC DNA]</scope>
    <source>
        <strain evidence="9 10">CGMCC 1.9126</strain>
    </source>
</reference>
<dbReference type="Pfam" id="PF05043">
    <property type="entry name" value="Mga"/>
    <property type="match status" value="1"/>
</dbReference>
<keyword evidence="5" id="KW-0804">Transcription</keyword>